<dbReference type="Pfam" id="PF24883">
    <property type="entry name" value="NPHP3_N"/>
    <property type="match status" value="1"/>
</dbReference>
<keyword evidence="6" id="KW-1185">Reference proteome</keyword>
<reference evidence="6" key="1">
    <citation type="journal article" date="2014" name="Proc. Natl. Acad. Sci. U.S.A.">
        <title>Extensive sampling of basidiomycete genomes demonstrates inadequacy of the white-rot/brown-rot paradigm for wood decay fungi.</title>
        <authorList>
            <person name="Riley R."/>
            <person name="Salamov A.A."/>
            <person name="Brown D.W."/>
            <person name="Nagy L.G."/>
            <person name="Floudas D."/>
            <person name="Held B.W."/>
            <person name="Levasseur A."/>
            <person name="Lombard V."/>
            <person name="Morin E."/>
            <person name="Otillar R."/>
            <person name="Lindquist E.A."/>
            <person name="Sun H."/>
            <person name="LaButti K.M."/>
            <person name="Schmutz J."/>
            <person name="Jabbour D."/>
            <person name="Luo H."/>
            <person name="Baker S.E."/>
            <person name="Pisabarro A.G."/>
            <person name="Walton J.D."/>
            <person name="Blanchette R.A."/>
            <person name="Henrissat B."/>
            <person name="Martin F."/>
            <person name="Cullen D."/>
            <person name="Hibbett D.S."/>
            <person name="Grigoriev I.V."/>
        </authorList>
    </citation>
    <scope>NUCLEOTIDE SEQUENCE [LARGE SCALE GENOMIC DNA]</scope>
    <source>
        <strain evidence="6">CBS 339.88</strain>
    </source>
</reference>
<feature type="repeat" description="WD" evidence="3">
    <location>
        <begin position="966"/>
        <end position="1007"/>
    </location>
</feature>
<proteinExistence type="predicted"/>
<dbReference type="InterPro" id="IPR050349">
    <property type="entry name" value="WD_LIS1/nudF_dynein_reg"/>
</dbReference>
<evidence type="ECO:0000259" key="4">
    <source>
        <dbReference type="PROSITE" id="PS50837"/>
    </source>
</evidence>
<dbReference type="InterPro" id="IPR019775">
    <property type="entry name" value="WD40_repeat_CS"/>
</dbReference>
<dbReference type="SMART" id="SM00320">
    <property type="entry name" value="WD40"/>
    <property type="match status" value="11"/>
</dbReference>
<feature type="repeat" description="WD" evidence="3">
    <location>
        <begin position="665"/>
        <end position="706"/>
    </location>
</feature>
<feature type="repeat" description="WD" evidence="3">
    <location>
        <begin position="837"/>
        <end position="878"/>
    </location>
</feature>
<dbReference type="SUPFAM" id="SSF52540">
    <property type="entry name" value="P-loop containing nucleoside triphosphate hydrolases"/>
    <property type="match status" value="1"/>
</dbReference>
<dbReference type="InterPro" id="IPR027417">
    <property type="entry name" value="P-loop_NTPase"/>
</dbReference>
<keyword evidence="2" id="KW-0677">Repeat</keyword>
<dbReference type="Proteomes" id="UP000027222">
    <property type="component" value="Unassembled WGS sequence"/>
</dbReference>
<feature type="repeat" description="WD" evidence="3">
    <location>
        <begin position="622"/>
        <end position="663"/>
    </location>
</feature>
<evidence type="ECO:0000313" key="5">
    <source>
        <dbReference type="EMBL" id="KDR82347.1"/>
    </source>
</evidence>
<dbReference type="OrthoDB" id="538223at2759"/>
<dbReference type="EMBL" id="KL142369">
    <property type="protein sequence ID" value="KDR82347.1"/>
    <property type="molecule type" value="Genomic_DNA"/>
</dbReference>
<feature type="repeat" description="WD" evidence="3">
    <location>
        <begin position="1009"/>
        <end position="1050"/>
    </location>
</feature>
<dbReference type="PROSITE" id="PS00678">
    <property type="entry name" value="WD_REPEATS_1"/>
    <property type="match status" value="6"/>
</dbReference>
<dbReference type="PROSITE" id="PS50837">
    <property type="entry name" value="NACHT"/>
    <property type="match status" value="1"/>
</dbReference>
<dbReference type="PANTHER" id="PTHR44129">
    <property type="entry name" value="WD REPEAT-CONTAINING PROTEIN POP1"/>
    <property type="match status" value="1"/>
</dbReference>
<protein>
    <recommendedName>
        <fullName evidence="4">NACHT domain-containing protein</fullName>
    </recommendedName>
</protein>
<feature type="repeat" description="WD" evidence="3">
    <location>
        <begin position="923"/>
        <end position="964"/>
    </location>
</feature>
<dbReference type="InterPro" id="IPR007111">
    <property type="entry name" value="NACHT_NTPase"/>
</dbReference>
<dbReference type="PROSITE" id="PS50294">
    <property type="entry name" value="WD_REPEATS_REGION"/>
    <property type="match status" value="12"/>
</dbReference>
<organism evidence="5 6">
    <name type="scientific">Galerina marginata (strain CBS 339.88)</name>
    <dbReference type="NCBI Taxonomy" id="685588"/>
    <lineage>
        <taxon>Eukaryota</taxon>
        <taxon>Fungi</taxon>
        <taxon>Dikarya</taxon>
        <taxon>Basidiomycota</taxon>
        <taxon>Agaricomycotina</taxon>
        <taxon>Agaricomycetes</taxon>
        <taxon>Agaricomycetidae</taxon>
        <taxon>Agaricales</taxon>
        <taxon>Agaricineae</taxon>
        <taxon>Strophariaceae</taxon>
        <taxon>Galerina</taxon>
    </lineage>
</organism>
<name>A0A067TJ26_GALM3</name>
<dbReference type="STRING" id="685588.A0A067TJ26"/>
<dbReference type="InterPro" id="IPR015943">
    <property type="entry name" value="WD40/YVTN_repeat-like_dom_sf"/>
</dbReference>
<accession>A0A067TJ26</accession>
<evidence type="ECO:0000313" key="6">
    <source>
        <dbReference type="Proteomes" id="UP000027222"/>
    </source>
</evidence>
<dbReference type="SUPFAM" id="SSF50978">
    <property type="entry name" value="WD40 repeat-like"/>
    <property type="match status" value="2"/>
</dbReference>
<feature type="repeat" description="WD" evidence="3">
    <location>
        <begin position="794"/>
        <end position="835"/>
    </location>
</feature>
<dbReference type="PROSITE" id="PS50082">
    <property type="entry name" value="WD_REPEATS_2"/>
    <property type="match status" value="12"/>
</dbReference>
<feature type="repeat" description="WD" evidence="3">
    <location>
        <begin position="708"/>
        <end position="749"/>
    </location>
</feature>
<evidence type="ECO:0000256" key="3">
    <source>
        <dbReference type="PROSITE-ProRule" id="PRU00221"/>
    </source>
</evidence>
<feature type="non-terminal residue" evidence="5">
    <location>
        <position position="1073"/>
    </location>
</feature>
<keyword evidence="1 3" id="KW-0853">WD repeat</keyword>
<feature type="repeat" description="WD" evidence="3">
    <location>
        <begin position="751"/>
        <end position="792"/>
    </location>
</feature>
<dbReference type="Gene3D" id="3.40.50.300">
    <property type="entry name" value="P-loop containing nucleotide triphosphate hydrolases"/>
    <property type="match status" value="1"/>
</dbReference>
<dbReference type="HOGENOM" id="CLU_000288_6_3_1"/>
<dbReference type="InterPro" id="IPR001680">
    <property type="entry name" value="WD40_rpt"/>
</dbReference>
<evidence type="ECO:0000256" key="1">
    <source>
        <dbReference type="ARBA" id="ARBA00022574"/>
    </source>
</evidence>
<feature type="repeat" description="WD" evidence="3">
    <location>
        <begin position="880"/>
        <end position="921"/>
    </location>
</feature>
<gene>
    <name evidence="5" type="ORF">GALMADRAFT_1346725</name>
</gene>
<dbReference type="AlphaFoldDB" id="A0A067TJ26"/>
<dbReference type="Gene3D" id="2.130.10.10">
    <property type="entry name" value="YVTN repeat-like/Quinoprotein amine dehydrogenase"/>
    <property type="match status" value="6"/>
</dbReference>
<feature type="repeat" description="WD" evidence="3">
    <location>
        <begin position="1052"/>
        <end position="1073"/>
    </location>
</feature>
<dbReference type="CDD" id="cd00200">
    <property type="entry name" value="WD40"/>
    <property type="match status" value="2"/>
</dbReference>
<dbReference type="InterPro" id="IPR036322">
    <property type="entry name" value="WD40_repeat_dom_sf"/>
</dbReference>
<feature type="domain" description="NACHT" evidence="4">
    <location>
        <begin position="45"/>
        <end position="190"/>
    </location>
</feature>
<dbReference type="InterPro" id="IPR056884">
    <property type="entry name" value="NPHP3-like_N"/>
</dbReference>
<dbReference type="PRINTS" id="PR00320">
    <property type="entry name" value="GPROTEINBRPT"/>
</dbReference>
<evidence type="ECO:0000256" key="2">
    <source>
        <dbReference type="ARBA" id="ARBA00022737"/>
    </source>
</evidence>
<dbReference type="InterPro" id="IPR020472">
    <property type="entry name" value="WD40_PAC1"/>
</dbReference>
<feature type="repeat" description="WD" evidence="3">
    <location>
        <begin position="586"/>
        <end position="620"/>
    </location>
</feature>
<sequence length="1073" mass="117904">MSPVDDARYNSRYSMAVKRRGCTAETREKVLKDIQDWAQDSNAARVYWMNGMAGTGKTTILYSLCEWLAKEQRLGANYFCSRGSSSCRDVNHIVPTLAYQLARYSPAFRSALCKVLEENPEASALDVKWQFQKLLQEPMQAVNTAMPEGVVIVIDGLDECDDGEAFRLFLETALKLAADLPIKFFLASRPEPAIREKMLAPGYWYSILHLHDIEESVVEHDIKQYLTEALGSLYPPPSPNDVERLAKRAGKLFIYAATVVRYIQNGVNSSRRLQTVLGLVPEHRSTKQHDELDTLYTGILSTAIDPERLEGQEMDEIWLTLKTVVCAKELMTVETLGSLLHVTEEQVHSSLEPLRSILHIQDIPSGLVSPFHASFPDYLFDKLRSGDFHCEMTKHNDVLATCCFDLMKDKLKFNICKLESSFVFDRDVLDLQDQIKKSIPSALSYACQYWGEHLRQGDFTDMVHTRLIDFLTHRLLFWMEVLNLEQHLGIGGHMLQQIQNWLKKDSYTNTQKQIADAEAFITHFAGGACSWSTPHIYISGLAFCPKSSSVYKNYWQHTQGLIDIRGSAMEQWPSTAIGLWKTDSIVRSVAFSPNGTCIASGSDDHTIQVWDAHTGNTIAGPFRGHTNSVNSVAFSPDGAYIVSGSSDNTIRVWDISTGNTVAGSFKGHTNRVQSVAFSPNGTLIVSGSEDCTIRVWDAYTGNTVAGPFKEHTNSVNSVTFSPEGTYIVSGSDDHTIRIWNTYNGSTIAGPFKGHTNSVSSVAFSPDGTHIVSGSLDDTIRVWSLSTGDIVAGPFKGHTNWVNSVAFSPNGKHIVSGSSDQTIQVWDIHTGNNIAGPFKGHTNSVSSVAFSPSGTHIVSGSHDHTIQVWDAHTSSNISGLVKGHTDWVHSVAFSSDSTCIASGSSDNTVQVWDAFTGASIAGPFKGHKNWINSVAFSPDNKYIVSGSDDHTVQVWNVQTGNTIAGPFKGHTDLVNSVVFSPNGTCIISGSDDHTIQVWDVHTGNNIAGPFKGHTNSVSSVAFSPSGKHIVSGSNDHTIRVWDIHTGKTIAGPFRGHTDWVRSVAFSPNSMQIVS</sequence>
<dbReference type="Pfam" id="PF00400">
    <property type="entry name" value="WD40"/>
    <property type="match status" value="12"/>
</dbReference>